<dbReference type="AlphaFoldDB" id="A0AAN9KC89"/>
<proteinExistence type="predicted"/>
<sequence>MHDLIQSMGKEIVTQQSTWPEKRNRVWLYKDVICVLEKNKENHKTQAMVLDMPEDEEVEWNEEKSKVLSHLMFTGCSNVTVIPECVQECSLLERLYVHNCKQLREVRGFPPKVPDFSAGNTLVKADNSILKELLKRAIHSNRIYFYALPGERIPEWFDQINRGNSVSFWFRKNVPSLTVSVVTGCWDNIEPPFILNFSFYAKINDEDVRLFQNVWGYIFCLSETDHIFIVKLLDYLRHPMNLVIEKALSENEWIYGKVSFVMRPEDSRCSGMIKWIGVYVNREISTMEDIQFINPCPPRYACDDTYDSISDMPNQLREAQQQLTNFESGNSDSEWTIVDSSNELGESSQASGFDVMQHIEAQGPTSSSDKEKHGVYIGSSSSELPTTIREFDSRTNQTEISQDDDEDMEAFYDSLDAQTQAVSCPNEEAREALERVQDFFISNDASVLLHPEQCSVMKTSLENLSNLYADDDMLREVRTLISEASKDFTHWSLDYTEASKKIECAASELKRVDEVEAGLQTNRKQFKEVMASKNEVQDRLAKMEKRKEDLEEQLNATKANISVCKADITASELKKRDIFEEAKMLKTQRDELRGKAPHLQHEHDSAKETQTRVQSECVSYGTFLKHQEVGLGGSYQSSGFDMMQNIEAQSPTSWSDKEIHGAVLPTTFGTFDPRTNQIEITQDDDVNMEAFYDSLDA</sequence>
<feature type="coiled-coil region" evidence="1">
    <location>
        <begin position="526"/>
        <end position="567"/>
    </location>
</feature>
<protein>
    <submittedName>
        <fullName evidence="3">Uncharacterized protein</fullName>
    </submittedName>
</protein>
<comment type="caution">
    <text evidence="3">The sequence shown here is derived from an EMBL/GenBank/DDBJ whole genome shotgun (WGS) entry which is preliminary data.</text>
</comment>
<keyword evidence="1" id="KW-0175">Coiled coil</keyword>
<dbReference type="EMBL" id="JAYMYQ010000008">
    <property type="protein sequence ID" value="KAK7314835.1"/>
    <property type="molecule type" value="Genomic_DNA"/>
</dbReference>
<accession>A0AAN9KC89</accession>
<keyword evidence="4" id="KW-1185">Reference proteome</keyword>
<evidence type="ECO:0000256" key="1">
    <source>
        <dbReference type="SAM" id="Coils"/>
    </source>
</evidence>
<evidence type="ECO:0000313" key="4">
    <source>
        <dbReference type="Proteomes" id="UP001367508"/>
    </source>
</evidence>
<feature type="region of interest" description="Disordered" evidence="2">
    <location>
        <begin position="362"/>
        <end position="405"/>
    </location>
</feature>
<evidence type="ECO:0000256" key="2">
    <source>
        <dbReference type="SAM" id="MobiDB-lite"/>
    </source>
</evidence>
<name>A0AAN9KC89_CANGL</name>
<reference evidence="3 4" key="1">
    <citation type="submission" date="2024-01" db="EMBL/GenBank/DDBJ databases">
        <title>The genomes of 5 underutilized Papilionoideae crops provide insights into root nodulation and disease resistanc.</title>
        <authorList>
            <person name="Jiang F."/>
        </authorList>
    </citation>
    <scope>NUCLEOTIDE SEQUENCE [LARGE SCALE GENOMIC DNA]</scope>
    <source>
        <strain evidence="3">LVBAO_FW01</strain>
        <tissue evidence="3">Leaves</tissue>
    </source>
</reference>
<evidence type="ECO:0000313" key="3">
    <source>
        <dbReference type="EMBL" id="KAK7314835.1"/>
    </source>
</evidence>
<gene>
    <name evidence="3" type="ORF">VNO77_33363</name>
</gene>
<organism evidence="3 4">
    <name type="scientific">Canavalia gladiata</name>
    <name type="common">Sword bean</name>
    <name type="synonym">Dolichos gladiatus</name>
    <dbReference type="NCBI Taxonomy" id="3824"/>
    <lineage>
        <taxon>Eukaryota</taxon>
        <taxon>Viridiplantae</taxon>
        <taxon>Streptophyta</taxon>
        <taxon>Embryophyta</taxon>
        <taxon>Tracheophyta</taxon>
        <taxon>Spermatophyta</taxon>
        <taxon>Magnoliopsida</taxon>
        <taxon>eudicotyledons</taxon>
        <taxon>Gunneridae</taxon>
        <taxon>Pentapetalae</taxon>
        <taxon>rosids</taxon>
        <taxon>fabids</taxon>
        <taxon>Fabales</taxon>
        <taxon>Fabaceae</taxon>
        <taxon>Papilionoideae</taxon>
        <taxon>50 kb inversion clade</taxon>
        <taxon>NPAAA clade</taxon>
        <taxon>indigoferoid/millettioid clade</taxon>
        <taxon>Phaseoleae</taxon>
        <taxon>Canavalia</taxon>
    </lineage>
</organism>
<dbReference type="Proteomes" id="UP001367508">
    <property type="component" value="Unassembled WGS sequence"/>
</dbReference>